<dbReference type="InterPro" id="IPR029033">
    <property type="entry name" value="His_PPase_superfam"/>
</dbReference>
<dbReference type="Gene3D" id="3.40.50.1240">
    <property type="entry name" value="Phosphoglycerate mutase-like"/>
    <property type="match status" value="1"/>
</dbReference>
<dbReference type="NCBIfam" id="TIGR00249">
    <property type="entry name" value="sixA"/>
    <property type="match status" value="1"/>
</dbReference>
<reference evidence="1 2" key="1">
    <citation type="submission" date="2019-06" db="EMBL/GenBank/DDBJ databases">
        <title>Genome analyses of bacteria isolated from kimchi.</title>
        <authorList>
            <person name="Lee S."/>
            <person name="Ahn S."/>
            <person name="Roh S."/>
        </authorList>
    </citation>
    <scope>NUCLEOTIDE SEQUENCE [LARGE SCALE GENOMIC DNA]</scope>
    <source>
        <strain evidence="1 2">CBA4606</strain>
    </source>
</reference>
<dbReference type="OrthoDB" id="280692at2"/>
<proteinExistence type="predicted"/>
<accession>A0A5B8SY59</accession>
<dbReference type="AlphaFoldDB" id="A0A5B8SY59"/>
<name>A0A5B8SY59_9GAMM</name>
<protein>
    <submittedName>
        <fullName evidence="1">Phosphohistidine phosphatase SixA</fullName>
    </submittedName>
</protein>
<evidence type="ECO:0000313" key="1">
    <source>
        <dbReference type="EMBL" id="QEA40435.1"/>
    </source>
</evidence>
<dbReference type="GO" id="GO:0005737">
    <property type="term" value="C:cytoplasm"/>
    <property type="evidence" value="ECO:0007669"/>
    <property type="project" value="InterPro"/>
</dbReference>
<dbReference type="InterPro" id="IPR013078">
    <property type="entry name" value="His_Pase_superF_clade-1"/>
</dbReference>
<dbReference type="Proteomes" id="UP000321272">
    <property type="component" value="Chromosome"/>
</dbReference>
<sequence length="168" mass="18401">MAEETRSRLWLMRHGEAGSARVDAERPLSERGRMEVSRMAAWFAETCFGGGTAREPNRLRILASPYRRAQQTASLMAKPLGIKVETLEIVTPEDAIEPVIDWLMSQPAQDRLVISHMPLVAELTGRLVEGDGQARAGFPTAAIASLEAEVWAAGCAYLQGFHTPDNLA</sequence>
<gene>
    <name evidence="1" type="primary">sixA</name>
    <name evidence="1" type="ORF">FGL86_16040</name>
</gene>
<keyword evidence="2" id="KW-1185">Reference proteome</keyword>
<dbReference type="EMBL" id="CP042382">
    <property type="protein sequence ID" value="QEA40435.1"/>
    <property type="molecule type" value="Genomic_DNA"/>
</dbReference>
<organism evidence="1 2">
    <name type="scientific">Pistricoccus aurantiacus</name>
    <dbReference type="NCBI Taxonomy" id="1883414"/>
    <lineage>
        <taxon>Bacteria</taxon>
        <taxon>Pseudomonadati</taxon>
        <taxon>Pseudomonadota</taxon>
        <taxon>Gammaproteobacteria</taxon>
        <taxon>Oceanospirillales</taxon>
        <taxon>Halomonadaceae</taxon>
        <taxon>Pistricoccus</taxon>
    </lineage>
</organism>
<dbReference type="CDD" id="cd07067">
    <property type="entry name" value="HP_PGM_like"/>
    <property type="match status" value="1"/>
</dbReference>
<dbReference type="InterPro" id="IPR004449">
    <property type="entry name" value="SixA"/>
</dbReference>
<dbReference type="Pfam" id="PF00300">
    <property type="entry name" value="His_Phos_1"/>
    <property type="match status" value="1"/>
</dbReference>
<dbReference type="GO" id="GO:0101006">
    <property type="term" value="F:protein histidine phosphatase activity"/>
    <property type="evidence" value="ECO:0007669"/>
    <property type="project" value="InterPro"/>
</dbReference>
<dbReference type="SMART" id="SM00855">
    <property type="entry name" value="PGAM"/>
    <property type="match status" value="1"/>
</dbReference>
<dbReference type="RefSeq" id="WP_147185703.1">
    <property type="nucleotide sequence ID" value="NZ_CP042382.1"/>
</dbReference>
<evidence type="ECO:0000313" key="2">
    <source>
        <dbReference type="Proteomes" id="UP000321272"/>
    </source>
</evidence>
<dbReference type="SUPFAM" id="SSF53254">
    <property type="entry name" value="Phosphoglycerate mutase-like"/>
    <property type="match status" value="1"/>
</dbReference>
<dbReference type="KEGG" id="paur:FGL86_16040"/>